<comment type="caution">
    <text evidence="1">The sequence shown here is derived from an EMBL/GenBank/DDBJ whole genome shotgun (WGS) entry which is preliminary data.</text>
</comment>
<proteinExistence type="predicted"/>
<evidence type="ECO:0000313" key="2">
    <source>
        <dbReference type="Proteomes" id="UP000596857"/>
    </source>
</evidence>
<name>A0ABX1YMS4_9BACL</name>
<keyword evidence="2" id="KW-1185">Reference proteome</keyword>
<reference evidence="1 2" key="1">
    <citation type="submission" date="2019-10" db="EMBL/GenBank/DDBJ databases">
        <title>Description of Paenibacillus terricola sp. nov.</title>
        <authorList>
            <person name="Carlier A."/>
            <person name="Qi S."/>
        </authorList>
    </citation>
    <scope>NUCLEOTIDE SEQUENCE [LARGE SCALE GENOMIC DNA]</scope>
    <source>
        <strain evidence="1 2">LMG 31459</strain>
    </source>
</reference>
<organism evidence="1 2">
    <name type="scientific">Paenibacillus phytohabitans</name>
    <dbReference type="NCBI Taxonomy" id="2654978"/>
    <lineage>
        <taxon>Bacteria</taxon>
        <taxon>Bacillati</taxon>
        <taxon>Bacillota</taxon>
        <taxon>Bacilli</taxon>
        <taxon>Bacillales</taxon>
        <taxon>Paenibacillaceae</taxon>
        <taxon>Paenibacillus</taxon>
    </lineage>
</organism>
<dbReference type="RefSeq" id="WP_171719268.1">
    <property type="nucleotide sequence ID" value="NZ_WHOB01000069.1"/>
</dbReference>
<dbReference type="Proteomes" id="UP000596857">
    <property type="component" value="Unassembled WGS sequence"/>
</dbReference>
<sequence>MNRTRTGMKKSRFRLVAGVLLIIALGLLAFFYREISSGPEKLQAWQKVFSLTVHAADGAPELAQPDREASYGSYRVTDSKAPGYTLIVNAEDADEIRLSASTGSFIRWNAPDYKVNQAGKEITIAPGETIYWTPLTGESSEAITESELTMSAYRHNSVFSEARFMIRSDESGVYTGKWAEGD</sequence>
<dbReference type="EMBL" id="WHOB01000069">
    <property type="protein sequence ID" value="NOU81839.1"/>
    <property type="molecule type" value="Genomic_DNA"/>
</dbReference>
<accession>A0ABX1YMS4</accession>
<evidence type="ECO:0000313" key="1">
    <source>
        <dbReference type="EMBL" id="NOU81839.1"/>
    </source>
</evidence>
<protein>
    <submittedName>
        <fullName evidence="1">Uncharacterized protein</fullName>
    </submittedName>
</protein>
<gene>
    <name evidence="1" type="ORF">GC101_23535</name>
</gene>